<dbReference type="InterPro" id="IPR041577">
    <property type="entry name" value="RT_RNaseH_2"/>
</dbReference>
<reference evidence="6" key="1">
    <citation type="submission" date="2025-05" db="UniProtKB">
        <authorList>
            <consortium name="EnsemblMetazoa"/>
        </authorList>
    </citation>
    <scope>IDENTIFICATION</scope>
</reference>
<dbReference type="EC" id="2.7.7.49" evidence="1"/>
<name>A0ABM5JYA6_DIAVI</name>
<dbReference type="PANTHER" id="PTHR37984">
    <property type="entry name" value="PROTEIN CBG26694"/>
    <property type="match status" value="1"/>
</dbReference>
<feature type="domain" description="Integrase catalytic" evidence="5">
    <location>
        <begin position="1006"/>
        <end position="1173"/>
    </location>
</feature>
<evidence type="ECO:0000259" key="4">
    <source>
        <dbReference type="PROSITE" id="PS50878"/>
    </source>
</evidence>
<dbReference type="GeneID" id="126882118"/>
<dbReference type="PROSITE" id="PS50994">
    <property type="entry name" value="INTEGRASE"/>
    <property type="match status" value="1"/>
</dbReference>
<organism evidence="6 7">
    <name type="scientific">Diabrotica virgifera virgifera</name>
    <name type="common">western corn rootworm</name>
    <dbReference type="NCBI Taxonomy" id="50390"/>
    <lineage>
        <taxon>Eukaryota</taxon>
        <taxon>Metazoa</taxon>
        <taxon>Ecdysozoa</taxon>
        <taxon>Arthropoda</taxon>
        <taxon>Hexapoda</taxon>
        <taxon>Insecta</taxon>
        <taxon>Pterygota</taxon>
        <taxon>Neoptera</taxon>
        <taxon>Endopterygota</taxon>
        <taxon>Coleoptera</taxon>
        <taxon>Polyphaga</taxon>
        <taxon>Cucujiformia</taxon>
        <taxon>Chrysomeloidea</taxon>
        <taxon>Chrysomelidae</taxon>
        <taxon>Galerucinae</taxon>
        <taxon>Diabroticina</taxon>
        <taxon>Diabroticites</taxon>
        <taxon>Diabrotica</taxon>
    </lineage>
</organism>
<dbReference type="PROSITE" id="PS50878">
    <property type="entry name" value="RT_POL"/>
    <property type="match status" value="1"/>
</dbReference>
<dbReference type="Pfam" id="PF17919">
    <property type="entry name" value="RT_RNaseH_2"/>
    <property type="match status" value="1"/>
</dbReference>
<dbReference type="InterPro" id="IPR001584">
    <property type="entry name" value="Integrase_cat-core"/>
</dbReference>
<dbReference type="Pfam" id="PF17921">
    <property type="entry name" value="Integrase_H2C2"/>
    <property type="match status" value="1"/>
</dbReference>
<evidence type="ECO:0000313" key="7">
    <source>
        <dbReference type="Proteomes" id="UP001652700"/>
    </source>
</evidence>
<dbReference type="Gene3D" id="3.30.70.270">
    <property type="match status" value="2"/>
</dbReference>
<dbReference type="Proteomes" id="UP001652700">
    <property type="component" value="Unplaced"/>
</dbReference>
<dbReference type="Gene3D" id="3.10.10.10">
    <property type="entry name" value="HIV Type 1 Reverse Transcriptase, subunit A, domain 1"/>
    <property type="match status" value="1"/>
</dbReference>
<dbReference type="InterPro" id="IPR043128">
    <property type="entry name" value="Rev_trsase/Diguanyl_cyclase"/>
</dbReference>
<dbReference type="SUPFAM" id="SSF56672">
    <property type="entry name" value="DNA/RNA polymerases"/>
    <property type="match status" value="1"/>
</dbReference>
<dbReference type="PANTHER" id="PTHR37984:SF7">
    <property type="entry name" value="INTEGRASE CATALYTIC DOMAIN-CONTAINING PROTEIN"/>
    <property type="match status" value="1"/>
</dbReference>
<accession>A0ABM5JYA6</accession>
<dbReference type="RefSeq" id="XP_050502922.1">
    <property type="nucleotide sequence ID" value="XM_050646965.1"/>
</dbReference>
<dbReference type="InterPro" id="IPR001995">
    <property type="entry name" value="Peptidase_A2_cat"/>
</dbReference>
<dbReference type="InterPro" id="IPR041588">
    <property type="entry name" value="Integrase_H2C2"/>
</dbReference>
<protein>
    <recommendedName>
        <fullName evidence="1">RNA-directed DNA polymerase</fullName>
        <ecNumber evidence="1">2.7.7.49</ecNumber>
    </recommendedName>
</protein>
<dbReference type="EnsemblMetazoa" id="XM_050646965.1">
    <property type="protein sequence ID" value="XP_050502922.1"/>
    <property type="gene ID" value="LOC126882118"/>
</dbReference>
<dbReference type="Gene3D" id="3.30.420.10">
    <property type="entry name" value="Ribonuclease H-like superfamily/Ribonuclease H"/>
    <property type="match status" value="1"/>
</dbReference>
<feature type="domain" description="Reverse transcriptase" evidence="4">
    <location>
        <begin position="467"/>
        <end position="644"/>
    </location>
</feature>
<evidence type="ECO:0000259" key="5">
    <source>
        <dbReference type="PROSITE" id="PS50994"/>
    </source>
</evidence>
<dbReference type="InterPro" id="IPR050951">
    <property type="entry name" value="Retrovirus_Pol_polyprotein"/>
</dbReference>
<dbReference type="InterPro" id="IPR043502">
    <property type="entry name" value="DNA/RNA_pol_sf"/>
</dbReference>
<dbReference type="InterPro" id="IPR000477">
    <property type="entry name" value="RT_dom"/>
</dbReference>
<dbReference type="PROSITE" id="PS50175">
    <property type="entry name" value="ASP_PROT_RETROV"/>
    <property type="match status" value="1"/>
</dbReference>
<dbReference type="CDD" id="cd01647">
    <property type="entry name" value="RT_LTR"/>
    <property type="match status" value="1"/>
</dbReference>
<dbReference type="SUPFAM" id="SSF50630">
    <property type="entry name" value="Acid proteases"/>
    <property type="match status" value="1"/>
</dbReference>
<evidence type="ECO:0000256" key="2">
    <source>
        <dbReference type="ARBA" id="ARBA00022801"/>
    </source>
</evidence>
<feature type="domain" description="Peptidase A2" evidence="3">
    <location>
        <begin position="306"/>
        <end position="345"/>
    </location>
</feature>
<evidence type="ECO:0000259" key="3">
    <source>
        <dbReference type="PROSITE" id="PS50175"/>
    </source>
</evidence>
<dbReference type="InterPro" id="IPR036397">
    <property type="entry name" value="RNaseH_sf"/>
</dbReference>
<keyword evidence="2" id="KW-0378">Hydrolase</keyword>
<dbReference type="Gene3D" id="1.10.340.70">
    <property type="match status" value="1"/>
</dbReference>
<keyword evidence="7" id="KW-1185">Reference proteome</keyword>
<sequence>MAVMGINVKLPPDFDLQDQNAASEWKFWKTSFEDYLLATGQDQSADKMKMSILRNIIGAESAKIMSTFEIPEAENNKYDLMISLIDKYVNPRMNESFERYNFIMRVQKEGESFEQFLTSCRHLIRTCNYNEIDPEQTAEDKALRDKILMGIRDPVTREALLRVDKLTLQKAIEFCRTSEQSKNQNLKFHTERKDVDIGEVRKERYQGHRNYNNSRSKANTNEKFKCKRCQSTHGARECPAYGKKCKKCGLLNHFAKSCRVKNIDVIDEDSSDGSADSFVGNVNKVYQNVSSQNIWDEIIEIENKRIKVKLDTGADVSIIPLKIFKKIDKQFKIRDNHYVLKGFEGTQARTMGVVNLFCKHKNKYVYEDFTIINGATRVLLSGKLCIDLGLVKRINNIESCGTLELAERDKFINLNPEVFRGHGKFCGKHRITTVDNFEPVSYPPVNVPVAIRDNLKNELDRLTKRGAIVKVNEIDPRASINRIVIVEKQNGKLRLCLDPLDLNKQIVRKPRVVHKLEDVCAQMIGKKIFSIFDLSEGYHHLELDETSSWKCCFATSYGIFRYKVLPYGLSNSQDLFQEVVEDKFKGIENLLICHDDMIVMGTTKEEHDTTVKKVLERAKEVGAKFNGDKFQYCQEEVRFMGQVFSHKGMQIDPDRVESLCKLEKPNSKVELQRILGAFNYVRRYIPNMAEHIQPLCQLLKNNVEWVWLPSHQKCFDNLKNIICKSPALVPYDPNQKIILQCDASKNGLGVCMFQKYDSILKLVACASRNMNDSEINYSQTEKELLAIYYATQKFHNFIYNFDVDVQSDHKPIISIMKKPISKIGSVRLQRLRLKLLKYRLNVYFVPGKDIHFADMLSRSSLNIETHDPEMFEMVHSVSKHLPMSQEKQSELRLATSQDEALAVIFDFYYNGWPKEKNVPQVCKKYYGIRDSLYFEAGIAFIDDKIIIPKKLRLDMIKLLHKGHIGVSKTINKARSIYYWPGLNDDVTNYIKKCRICEKYRPNNFKEPMMPHDIPRLRFNKVGTDILEYGSKAYLVIVDYFSHWLDISILKDKTSSSVINSFQDTFSRFGYPEILIADNLPFTSVKCKNYYREKDITIMTCTPHYHQSNGLAEKAVNISKQILRKSNEENVDFRDLVMEYNNTCIINLDASPAQILQSRILRGQLPTTANKLEPTIQKQVYKNLCKEKEKLQVRYDKTARRRPVEFRKGDRVVIRSSKDNYWRKAIVLEKANEPRSYWVKKEDNNKIIRRNSHQMKHSYTTTLEKELILEPELYPDIQSQSVHKDTTHINVNDSVNKTISCPSPNVKSVPTLSHKVNPNIETSNSYKTRVGRNIKTPYRYRS</sequence>
<dbReference type="InterPro" id="IPR021109">
    <property type="entry name" value="Peptidase_aspartic_dom_sf"/>
</dbReference>
<evidence type="ECO:0000256" key="1">
    <source>
        <dbReference type="ARBA" id="ARBA00012493"/>
    </source>
</evidence>
<evidence type="ECO:0000313" key="6">
    <source>
        <dbReference type="EnsemblMetazoa" id="XP_050502922.1"/>
    </source>
</evidence>
<dbReference type="SUPFAM" id="SSF53098">
    <property type="entry name" value="Ribonuclease H-like"/>
    <property type="match status" value="1"/>
</dbReference>
<proteinExistence type="predicted"/>
<dbReference type="InterPro" id="IPR012337">
    <property type="entry name" value="RNaseH-like_sf"/>
</dbReference>
<dbReference type="Pfam" id="PF00078">
    <property type="entry name" value="RVT_1"/>
    <property type="match status" value="1"/>
</dbReference>